<feature type="domain" description="Peptidase S8/S53" evidence="8">
    <location>
        <begin position="696"/>
        <end position="893"/>
    </location>
</feature>
<dbReference type="Pfam" id="PF00082">
    <property type="entry name" value="Peptidase_S8"/>
    <property type="match status" value="4"/>
</dbReference>
<evidence type="ECO:0000259" key="8">
    <source>
        <dbReference type="Pfam" id="PF00082"/>
    </source>
</evidence>
<dbReference type="InterPro" id="IPR015500">
    <property type="entry name" value="Peptidase_S8_subtilisin-rel"/>
</dbReference>
<feature type="domain" description="Peptidase S8/S53" evidence="8">
    <location>
        <begin position="450"/>
        <end position="572"/>
    </location>
</feature>
<dbReference type="AlphaFoldDB" id="A0A381JCA8"/>
<evidence type="ECO:0000256" key="6">
    <source>
        <dbReference type="PROSITE-ProRule" id="PRU01240"/>
    </source>
</evidence>
<evidence type="ECO:0000256" key="3">
    <source>
        <dbReference type="ARBA" id="ARBA00022801"/>
    </source>
</evidence>
<dbReference type="PANTHER" id="PTHR43806">
    <property type="entry name" value="PEPTIDASE S8"/>
    <property type="match status" value="1"/>
</dbReference>
<reference evidence="10 11" key="1">
    <citation type="submission" date="2018-06" db="EMBL/GenBank/DDBJ databases">
        <authorList>
            <consortium name="Pathogen Informatics"/>
            <person name="Doyle S."/>
        </authorList>
    </citation>
    <scope>NUCLEOTIDE SEQUENCE [LARGE SCALE GENOMIC DNA]</scope>
    <source>
        <strain evidence="10 11">NCTC9836</strain>
    </source>
</reference>
<name>A0A381JCA8_9CLOT</name>
<feature type="active site" description="Charge relay system" evidence="5 6">
    <location>
        <position position="148"/>
    </location>
</feature>
<evidence type="ECO:0000313" key="10">
    <source>
        <dbReference type="EMBL" id="SUY48398.1"/>
    </source>
</evidence>
<dbReference type="InterPro" id="IPR023828">
    <property type="entry name" value="Peptidase_S8_Ser-AS"/>
</dbReference>
<dbReference type="SUPFAM" id="SSF52743">
    <property type="entry name" value="Subtilisin-like"/>
    <property type="match status" value="2"/>
</dbReference>
<keyword evidence="3 6" id="KW-0378">Hydrolase</keyword>
<feature type="active site" description="Charge relay system" evidence="6">
    <location>
        <position position="776"/>
    </location>
</feature>
<evidence type="ECO:0000259" key="9">
    <source>
        <dbReference type="Pfam" id="PF18425"/>
    </source>
</evidence>
<feature type="domain" description="Peptidase S8/S53" evidence="8">
    <location>
        <begin position="1034"/>
        <end position="1153"/>
    </location>
</feature>
<dbReference type="Gene3D" id="3.30.70.2980">
    <property type="match status" value="1"/>
</dbReference>
<evidence type="ECO:0000256" key="4">
    <source>
        <dbReference type="ARBA" id="ARBA00022825"/>
    </source>
</evidence>
<dbReference type="InterPro" id="IPR036852">
    <property type="entry name" value="Peptidase_S8/S53_dom_sf"/>
</dbReference>
<dbReference type="Proteomes" id="UP000254664">
    <property type="component" value="Unassembled WGS sequence"/>
</dbReference>
<feature type="domain" description="Peptidase S8/S53" evidence="8">
    <location>
        <begin position="139"/>
        <end position="387"/>
    </location>
</feature>
<dbReference type="InterPro" id="IPR023827">
    <property type="entry name" value="Peptidase_S8_Asp-AS"/>
</dbReference>
<dbReference type="InterPro" id="IPR050131">
    <property type="entry name" value="Peptidase_S8_subtilisin-like"/>
</dbReference>
<dbReference type="Gene3D" id="3.40.50.200">
    <property type="entry name" value="Peptidase S8/S53 domain"/>
    <property type="match status" value="2"/>
</dbReference>
<protein>
    <submittedName>
        <fullName evidence="10">Subtilisin like protease</fullName>
        <ecNumber evidence="10">3.4.21.-</ecNumber>
    </submittedName>
</protein>
<dbReference type="Gene3D" id="2.60.120.1290">
    <property type="match status" value="2"/>
</dbReference>
<keyword evidence="11" id="KW-1185">Reference proteome</keyword>
<feature type="active site" description="Charge relay system" evidence="5 6">
    <location>
        <position position="516"/>
    </location>
</feature>
<evidence type="ECO:0000256" key="2">
    <source>
        <dbReference type="ARBA" id="ARBA00022670"/>
    </source>
</evidence>
<organism evidence="10 11">
    <name type="scientific">Clostridium putrefaciens</name>
    <dbReference type="NCBI Taxonomy" id="99675"/>
    <lineage>
        <taxon>Bacteria</taxon>
        <taxon>Bacillati</taxon>
        <taxon>Bacillota</taxon>
        <taxon>Clostridia</taxon>
        <taxon>Eubacteriales</taxon>
        <taxon>Clostridiaceae</taxon>
        <taxon>Clostridium</taxon>
    </lineage>
</organism>
<dbReference type="PROSITE" id="PS00138">
    <property type="entry name" value="SUBTILASE_SER"/>
    <property type="match status" value="1"/>
</dbReference>
<proteinExistence type="inferred from homology"/>
<evidence type="ECO:0000256" key="5">
    <source>
        <dbReference type="PIRSR" id="PIRSR615500-1"/>
    </source>
</evidence>
<evidence type="ECO:0000256" key="1">
    <source>
        <dbReference type="ARBA" id="ARBA00011073"/>
    </source>
</evidence>
<keyword evidence="2 6" id="KW-0645">Protease</keyword>
<dbReference type="PRINTS" id="PR00723">
    <property type="entry name" value="SUBTILISIN"/>
</dbReference>
<dbReference type="Pfam" id="PF18425">
    <property type="entry name" value="CspB_prodomain"/>
    <property type="match status" value="1"/>
</dbReference>
<feature type="domain" description="Csp protease B prodomain" evidence="9">
    <location>
        <begin position="32"/>
        <end position="113"/>
    </location>
</feature>
<dbReference type="InterPro" id="IPR022398">
    <property type="entry name" value="Peptidase_S8_His-AS"/>
</dbReference>
<dbReference type="RefSeq" id="WP_172556364.1">
    <property type="nucleotide sequence ID" value="NZ_UFWZ01000001.1"/>
</dbReference>
<dbReference type="InterPro" id="IPR000209">
    <property type="entry name" value="Peptidase_S8/S53_dom"/>
</dbReference>
<dbReference type="EMBL" id="UFWZ01000001">
    <property type="protein sequence ID" value="SUY48398.1"/>
    <property type="molecule type" value="Genomic_DNA"/>
</dbReference>
<feature type="active site" description="Charge relay system" evidence="6">
    <location>
        <position position="704"/>
    </location>
</feature>
<keyword evidence="4 6" id="KW-0720">Serine protease</keyword>
<comment type="similarity">
    <text evidence="1 6 7">Belongs to the peptidase S8 family.</text>
</comment>
<dbReference type="GO" id="GO:0004252">
    <property type="term" value="F:serine-type endopeptidase activity"/>
    <property type="evidence" value="ECO:0007669"/>
    <property type="project" value="UniProtKB-UniRule"/>
</dbReference>
<dbReference type="EC" id="3.4.21.-" evidence="10"/>
<evidence type="ECO:0000313" key="11">
    <source>
        <dbReference type="Proteomes" id="UP000254664"/>
    </source>
</evidence>
<sequence>MKKLINKDKNLLIRAGDESLSSDLIYRREVVKTMPSELKEKLINLSSVDKFKAGYIEFLVLYGENTIKVNASVKNLGGEIEDLGYGFGIITFKISDADNISKVDGISYFELPQTLYINSLEGNKASCVDGLWNLYNLSGKGVLIGFIDSGIDYKHPAFMDTEGNTRIEYIYDMSLKRGWNKEEINEAINSQNPYGLIEHRDFVGHGTHVAGIASGGGNIDKVFYGTAYNSSIAMIKITPPGNLNYTQASQIMRAIKILLDKRSELNMPLVINLSFSTNNGAHNGSSILEQYISTISNIEPISFVIAAGNEGEAAHHVGRIFRKNQNIAINIAQGENDIIIQLYKEILSDISIEVTSPSGKTTGENTVIQGSSEGNVDSNKVIIYYTGPRPFDINGEIIISISALDGKFLIEGTWNINITLENDYRGRYDMWLPISEGLNPKTKFLQPSITNTLGIPATVSNVISVGSYNYSTMNISGFSGRGRDDIGETKPDLVAPGEDIISAAPGGGYDSKTGTSMATPFVSGIAALFMEWGIVYRNDTLLFGQRLKYFLLKGARRNRTTIVYPNYSFGYGEVCGKSSLDLVTSLRRGEDFIVESLRVDCGNLYLNPDYNNYLVEYDGDIVKSLEKVSDICAFILDESFAVISVKRDIESKILKDITNIVYKEDTSLYTLSEMSPIEAADIPQFHNNPYLPLDGYGVLVGTIDTGIDYLNKEFMYEDDTTRINYIWDQTLTDGSKPLGFNYGVEFNKEEINRAIKAMENDEDPYKIVSSKDDIGHGTSMAGILGGRGRNPELKGAAPGCEFAVVKLKPATGLDLSKDVSGKDRVAYNNTDVIMAIKYLSQIASRINKPLVMYISVGTNAGAHDGNSIIERYIDEVSRIRGVVVVSGTGNQGDEDLHASGMFENTGEIKTLEVKISKQQKDLAFEVWIDKPDKVSIGVISPSGEVIEKVPTKLKKGEEIELVFEGSKVFIEYYFPEELTGDELIRVKIEDVREGIWQFKLFGDYIVSGRYNAWLPQRDLLKGDTRFLTPNQFITLMVPSTSRSIITTSYYNQNNNSYVASSGRGYTRDNRIKPDLTTGGINVRTTKVGGGETIVSGSSAASAVLAGACALLFQWGVVEGKDPTIYAPKMKTYLIRGTKKRPGDKYPNPEFGYGMLSLQGIFENMRTMCFEDANNGGKSKEFMESNLGSLFIRMPLNK</sequence>
<gene>
    <name evidence="10" type="primary">isp</name>
    <name evidence="10" type="ORF">NCTC9836_02800</name>
</gene>
<dbReference type="PANTHER" id="PTHR43806:SF11">
    <property type="entry name" value="CEREVISIN-RELATED"/>
    <property type="match status" value="1"/>
</dbReference>
<accession>A0A381JCA8</accession>
<dbReference type="PROSITE" id="PS51892">
    <property type="entry name" value="SUBTILASE"/>
    <property type="match status" value="2"/>
</dbReference>
<dbReference type="GO" id="GO:0006508">
    <property type="term" value="P:proteolysis"/>
    <property type="evidence" value="ECO:0007669"/>
    <property type="project" value="UniProtKB-KW"/>
</dbReference>
<feature type="active site" description="Charge relay system" evidence="6">
    <location>
        <position position="1098"/>
    </location>
</feature>
<dbReference type="InterPro" id="IPR034045">
    <property type="entry name" value="Pep_S8_CspA-like"/>
</dbReference>
<dbReference type="InterPro" id="IPR041365">
    <property type="entry name" value="CspB_prodomain"/>
</dbReference>
<dbReference type="PROSITE" id="PS00137">
    <property type="entry name" value="SUBTILASE_HIS"/>
    <property type="match status" value="1"/>
</dbReference>
<dbReference type="PROSITE" id="PS00136">
    <property type="entry name" value="SUBTILASE_ASP"/>
    <property type="match status" value="1"/>
</dbReference>
<dbReference type="CDD" id="cd07478">
    <property type="entry name" value="Peptidases_S8_CspA-like"/>
    <property type="match status" value="2"/>
</dbReference>
<feature type="active site" description="Charge relay system" evidence="5 6">
    <location>
        <position position="205"/>
    </location>
</feature>
<evidence type="ECO:0000256" key="7">
    <source>
        <dbReference type="RuleBase" id="RU003355"/>
    </source>
</evidence>